<dbReference type="AlphaFoldDB" id="A0AA38SSM3"/>
<sequence>MHAYKTHMLKKPNNLCWHSKLRNLATPDMFWVLGCSIKISLWDKSKREKEKPTGKSSEEFAEGRKVRLRAKVSNGRRCEPPSRWRLLPEPSSAVAITVVVEVYDDVRRNSLEEAKKLALEGGLNFNINTLFAVICSCFDVSAIKVLQLPCKFVEGRGFKGFVEDACPMFKIPSRWTVNRDIFSLYFVLSHYWIFVIKPRIATKSRLPKIGTATKPPVRWWSRQSTAVASKSHRSDRSPANGDSGGMFLPLLSSHRYDGGAWSFVLAPKPPGTASAMVAVTIDGRDQPRLAASRPRLAVAVVVFVMKPEPPKPHKWRWCAVADREQRRR</sequence>
<name>A0AA38SSM3_9ASTR</name>
<feature type="region of interest" description="Disordered" evidence="1">
    <location>
        <begin position="222"/>
        <end position="241"/>
    </location>
</feature>
<evidence type="ECO:0000313" key="3">
    <source>
        <dbReference type="Proteomes" id="UP001172457"/>
    </source>
</evidence>
<reference evidence="2" key="1">
    <citation type="submission" date="2023-03" db="EMBL/GenBank/DDBJ databases">
        <title>Chromosome-scale reference genome and RAD-based genetic map of yellow starthistle (Centaurea solstitialis) reveal putative structural variation and QTLs associated with invader traits.</title>
        <authorList>
            <person name="Reatini B."/>
            <person name="Cang F.A."/>
            <person name="Jiang Q."/>
            <person name="Mckibben M.T.W."/>
            <person name="Barker M.S."/>
            <person name="Rieseberg L.H."/>
            <person name="Dlugosch K.M."/>
        </authorList>
    </citation>
    <scope>NUCLEOTIDE SEQUENCE</scope>
    <source>
        <strain evidence="2">CAN-66</strain>
        <tissue evidence="2">Leaf</tissue>
    </source>
</reference>
<keyword evidence="3" id="KW-1185">Reference proteome</keyword>
<organism evidence="2 3">
    <name type="scientific">Centaurea solstitialis</name>
    <name type="common">yellow star-thistle</name>
    <dbReference type="NCBI Taxonomy" id="347529"/>
    <lineage>
        <taxon>Eukaryota</taxon>
        <taxon>Viridiplantae</taxon>
        <taxon>Streptophyta</taxon>
        <taxon>Embryophyta</taxon>
        <taxon>Tracheophyta</taxon>
        <taxon>Spermatophyta</taxon>
        <taxon>Magnoliopsida</taxon>
        <taxon>eudicotyledons</taxon>
        <taxon>Gunneridae</taxon>
        <taxon>Pentapetalae</taxon>
        <taxon>asterids</taxon>
        <taxon>campanulids</taxon>
        <taxon>Asterales</taxon>
        <taxon>Asteraceae</taxon>
        <taxon>Carduoideae</taxon>
        <taxon>Cardueae</taxon>
        <taxon>Centaureinae</taxon>
        <taxon>Centaurea</taxon>
    </lineage>
</organism>
<gene>
    <name evidence="2" type="ORF">OSB04_020416</name>
</gene>
<protein>
    <submittedName>
        <fullName evidence="2">Uncharacterized protein</fullName>
    </submittedName>
</protein>
<accession>A0AA38SSM3</accession>
<proteinExistence type="predicted"/>
<evidence type="ECO:0000256" key="1">
    <source>
        <dbReference type="SAM" id="MobiDB-lite"/>
    </source>
</evidence>
<dbReference type="Proteomes" id="UP001172457">
    <property type="component" value="Chromosome 5"/>
</dbReference>
<evidence type="ECO:0000313" key="2">
    <source>
        <dbReference type="EMBL" id="KAJ9547873.1"/>
    </source>
</evidence>
<comment type="caution">
    <text evidence="2">The sequence shown here is derived from an EMBL/GenBank/DDBJ whole genome shotgun (WGS) entry which is preliminary data.</text>
</comment>
<dbReference type="EMBL" id="JARYMX010000005">
    <property type="protein sequence ID" value="KAJ9547873.1"/>
    <property type="molecule type" value="Genomic_DNA"/>
</dbReference>